<gene>
    <name evidence="7" type="ORF">CLOHIR_01346</name>
</gene>
<reference evidence="7 8" key="1">
    <citation type="submission" date="2008-09" db="EMBL/GenBank/DDBJ databases">
        <authorList>
            <person name="Fulton L."/>
            <person name="Clifton S."/>
            <person name="Fulton B."/>
            <person name="Xu J."/>
            <person name="Minx P."/>
            <person name="Pepin K.H."/>
            <person name="Johnson M."/>
            <person name="Thiruvilangam P."/>
            <person name="Bhonagiri V."/>
            <person name="Nash W.E."/>
            <person name="Mardis E.R."/>
            <person name="Wilson R.K."/>
        </authorList>
    </citation>
    <scope>NUCLEOTIDE SEQUENCE [LARGE SCALE GENOMIC DNA]</scope>
    <source>
        <strain evidence="7 8">DSM 13275</strain>
    </source>
</reference>
<accession>B6FZP2</accession>
<evidence type="ECO:0000256" key="3">
    <source>
        <dbReference type="ARBA" id="ARBA00022898"/>
    </source>
</evidence>
<evidence type="ECO:0000313" key="8">
    <source>
        <dbReference type="Proteomes" id="UP000003178"/>
    </source>
</evidence>
<evidence type="ECO:0000256" key="1">
    <source>
        <dbReference type="ARBA" id="ARBA00001933"/>
    </source>
</evidence>
<dbReference type="EMBL" id="ABWP01000058">
    <property type="protein sequence ID" value="EEA84986.1"/>
    <property type="molecule type" value="Genomic_DNA"/>
</dbReference>
<keyword evidence="7" id="KW-0808">Transferase</keyword>
<protein>
    <recommendedName>
        <fullName evidence="2">cysteine-S-conjugate beta-lyase</fullName>
        <ecNumber evidence="2">4.4.1.13</ecNumber>
    </recommendedName>
</protein>
<keyword evidence="4" id="KW-0456">Lyase</keyword>
<keyword evidence="7" id="KW-0032">Aminotransferase</keyword>
<dbReference type="GO" id="GO:0047804">
    <property type="term" value="F:cysteine-S-conjugate beta-lyase activity"/>
    <property type="evidence" value="ECO:0007669"/>
    <property type="project" value="UniProtKB-EC"/>
</dbReference>
<dbReference type="HOGENOM" id="CLU_017584_15_0_9"/>
<keyword evidence="8" id="KW-1185">Reference proteome</keyword>
<dbReference type="EC" id="4.4.1.13" evidence="2"/>
<dbReference type="InterPro" id="IPR015421">
    <property type="entry name" value="PyrdxlP-dep_Trfase_major"/>
</dbReference>
<comment type="similarity">
    <text evidence="5">Belongs to the class-II pyridoxal-phosphate-dependent aminotransferase family. MalY/PatB cystathionine beta-lyase subfamily.</text>
</comment>
<keyword evidence="3" id="KW-0663">Pyridoxal phosphate</keyword>
<dbReference type="STRING" id="500633.CLOHIR_01346"/>
<dbReference type="NCBIfam" id="TIGR04350">
    <property type="entry name" value="C_S_lyase_PatB"/>
    <property type="match status" value="1"/>
</dbReference>
<dbReference type="InterPro" id="IPR027619">
    <property type="entry name" value="C-S_lyase_PatB-like"/>
</dbReference>
<feature type="domain" description="Aminotransferase class I/classII large" evidence="6">
    <location>
        <begin position="51"/>
        <end position="390"/>
    </location>
</feature>
<dbReference type="PANTHER" id="PTHR43525:SF1">
    <property type="entry name" value="PROTEIN MALY"/>
    <property type="match status" value="1"/>
</dbReference>
<proteinExistence type="inferred from homology"/>
<evidence type="ECO:0000256" key="4">
    <source>
        <dbReference type="ARBA" id="ARBA00023239"/>
    </source>
</evidence>
<dbReference type="Pfam" id="PF00155">
    <property type="entry name" value="Aminotran_1_2"/>
    <property type="match status" value="1"/>
</dbReference>
<evidence type="ECO:0000259" key="6">
    <source>
        <dbReference type="Pfam" id="PF00155"/>
    </source>
</evidence>
<comment type="caution">
    <text evidence="7">The sequence shown here is derived from an EMBL/GenBank/DDBJ whole genome shotgun (WGS) entry which is preliminary data.</text>
</comment>
<dbReference type="SUPFAM" id="SSF53383">
    <property type="entry name" value="PLP-dependent transferases"/>
    <property type="match status" value="1"/>
</dbReference>
<evidence type="ECO:0000256" key="2">
    <source>
        <dbReference type="ARBA" id="ARBA00012224"/>
    </source>
</evidence>
<dbReference type="AlphaFoldDB" id="B6FZP2"/>
<name>B6FZP2_PEPHT</name>
<dbReference type="InterPro" id="IPR051798">
    <property type="entry name" value="Class-II_PLP-Dep_Aminotrans"/>
</dbReference>
<dbReference type="GO" id="GO:0008483">
    <property type="term" value="F:transaminase activity"/>
    <property type="evidence" value="ECO:0007669"/>
    <property type="project" value="UniProtKB-KW"/>
</dbReference>
<dbReference type="PANTHER" id="PTHR43525">
    <property type="entry name" value="PROTEIN MALY"/>
    <property type="match status" value="1"/>
</dbReference>
<comment type="cofactor">
    <cofactor evidence="1">
        <name>pyridoxal 5'-phosphate</name>
        <dbReference type="ChEBI" id="CHEBI:597326"/>
    </cofactor>
</comment>
<evidence type="ECO:0000313" key="7">
    <source>
        <dbReference type="EMBL" id="EEA84986.1"/>
    </source>
</evidence>
<reference evidence="7 8" key="2">
    <citation type="submission" date="2008-10" db="EMBL/GenBank/DDBJ databases">
        <title>Draft genome sequence of Clostridium hiranonis (DSM 13275).</title>
        <authorList>
            <person name="Sudarsanam P."/>
            <person name="Ley R."/>
            <person name="Guruge J."/>
            <person name="Turnbaugh P.J."/>
            <person name="Mahowald M."/>
            <person name="Liep D."/>
            <person name="Gordon J."/>
        </authorList>
    </citation>
    <scope>NUCLEOTIDE SEQUENCE [LARGE SCALE GENOMIC DNA]</scope>
    <source>
        <strain evidence="7 8">DSM 13275</strain>
    </source>
</reference>
<dbReference type="InterPro" id="IPR015422">
    <property type="entry name" value="PyrdxlP-dep_Trfase_small"/>
</dbReference>
<sequence>MEKMGKYNFDEYVERRNTNCTKWDNLDKTFPRAKKDSIPMWIADMDFAVADPIIESVHRVADRKVFGYSTRETDEFYNAVLGWYKRRFDWELDRESIMFCGGVVPAVALLIRLLTEEGNGVIIQRPVYYPFTNKIKENNRKVVNNPLIYKNGKYTMNFEDLEEKAADPNNKLMILCSPHNPVGRVWTEEELKKVVEICKKHDVFIIADEIHNDLVRKGHKHINLQKLCPEYKEHIVTCLAASKTFNLAGMQMSNIIINTPELREAWLKEVPKSGAQHNPNPFSIEAVIAAYNESEDWLDELIEYLDSNAKYVEEFVKENLPKVKVTPLEGTYLMWLDFNEYGISADELETIMLEEAGLIFDEGTMFGEEGSGFERINIACPRCILEECMKRIHESFKDR</sequence>
<dbReference type="eggNOG" id="COG1168">
    <property type="taxonomic scope" value="Bacteria"/>
</dbReference>
<dbReference type="Gene3D" id="3.40.640.10">
    <property type="entry name" value="Type I PLP-dependent aspartate aminotransferase-like (Major domain)"/>
    <property type="match status" value="1"/>
</dbReference>
<dbReference type="InterPro" id="IPR015424">
    <property type="entry name" value="PyrdxlP-dep_Trfase"/>
</dbReference>
<dbReference type="Proteomes" id="UP000003178">
    <property type="component" value="Unassembled WGS sequence"/>
</dbReference>
<dbReference type="CDD" id="cd00609">
    <property type="entry name" value="AAT_like"/>
    <property type="match status" value="1"/>
</dbReference>
<dbReference type="GO" id="GO:0030170">
    <property type="term" value="F:pyridoxal phosphate binding"/>
    <property type="evidence" value="ECO:0007669"/>
    <property type="project" value="InterPro"/>
</dbReference>
<dbReference type="InterPro" id="IPR004839">
    <property type="entry name" value="Aminotransferase_I/II_large"/>
</dbReference>
<dbReference type="Gene3D" id="3.90.1150.10">
    <property type="entry name" value="Aspartate Aminotransferase, domain 1"/>
    <property type="match status" value="1"/>
</dbReference>
<organism evidence="7 8">
    <name type="scientific">Peptacetobacter hiranonis (strain DSM 13275 / JCM 10541 / KCTC 15199 / TO-931)</name>
    <name type="common">Clostridium hiranonis</name>
    <dbReference type="NCBI Taxonomy" id="500633"/>
    <lineage>
        <taxon>Bacteria</taxon>
        <taxon>Bacillati</taxon>
        <taxon>Bacillota</taxon>
        <taxon>Clostridia</taxon>
        <taxon>Peptostreptococcales</taxon>
        <taxon>Peptostreptococcaceae</taxon>
        <taxon>Peptacetobacter</taxon>
    </lineage>
</organism>
<evidence type="ECO:0000256" key="5">
    <source>
        <dbReference type="ARBA" id="ARBA00037974"/>
    </source>
</evidence>